<feature type="transmembrane region" description="Helical" evidence="1">
    <location>
        <begin position="236"/>
        <end position="265"/>
    </location>
</feature>
<feature type="transmembrane region" description="Helical" evidence="1">
    <location>
        <begin position="388"/>
        <end position="405"/>
    </location>
</feature>
<dbReference type="RefSeq" id="WP_201428302.1">
    <property type="nucleotide sequence ID" value="NZ_JAEQMG010000143.1"/>
</dbReference>
<dbReference type="Pfam" id="PF09586">
    <property type="entry name" value="YfhO"/>
    <property type="match status" value="1"/>
</dbReference>
<keyword evidence="1" id="KW-1133">Transmembrane helix</keyword>
<dbReference type="AlphaFoldDB" id="A0A934WTD0"/>
<feature type="transmembrane region" description="Helical" evidence="1">
    <location>
        <begin position="411"/>
        <end position="431"/>
    </location>
</feature>
<comment type="caution">
    <text evidence="2">The sequence shown here is derived from an EMBL/GenBank/DDBJ whole genome shotgun (WGS) entry which is preliminary data.</text>
</comment>
<feature type="transmembrane region" description="Helical" evidence="1">
    <location>
        <begin position="12"/>
        <end position="34"/>
    </location>
</feature>
<evidence type="ECO:0000313" key="2">
    <source>
        <dbReference type="EMBL" id="MBK6089591.1"/>
    </source>
</evidence>
<dbReference type="EMBL" id="JAEQMG010000143">
    <property type="protein sequence ID" value="MBK6089591.1"/>
    <property type="molecule type" value="Genomic_DNA"/>
</dbReference>
<gene>
    <name evidence="2" type="ORF">JKK62_13235</name>
</gene>
<keyword evidence="3" id="KW-1185">Reference proteome</keyword>
<feature type="transmembrane region" description="Helical" evidence="1">
    <location>
        <begin position="361"/>
        <end position="381"/>
    </location>
</feature>
<dbReference type="InterPro" id="IPR018580">
    <property type="entry name" value="Uncharacterised_YfhO"/>
</dbReference>
<accession>A0A934WTD0</accession>
<feature type="transmembrane region" description="Helical" evidence="1">
    <location>
        <begin position="144"/>
        <end position="162"/>
    </location>
</feature>
<feature type="transmembrane region" description="Helical" evidence="1">
    <location>
        <begin position="206"/>
        <end position="224"/>
    </location>
</feature>
<dbReference type="Proteomes" id="UP000633365">
    <property type="component" value="Unassembled WGS sequence"/>
</dbReference>
<keyword evidence="1" id="KW-0472">Membrane</keyword>
<evidence type="ECO:0000256" key="1">
    <source>
        <dbReference type="SAM" id="Phobius"/>
    </source>
</evidence>
<sequence>MMKDKKEDLKGKMWYFLLYTGGFLAAAILMLLIFRKENASFTKMADGVAQHYAVLMWIRNTLRQFLHGNFALPMVDFSVGQGFDVIGTLNYYGVGDPVNLLTVFFADNHLDQMYMFLILFRMYLSGLTFSYYCSTAGIQRKASVLCGSWLYVFCSFALMGGMKHPLFLNGMLYLPLLLSGTEKVLQKKSICFLSVSVALAFMSNYYFMYMNTILCGIYLCVRLFGHYREYGIRKILLLILKMAAAWIWGVCLGAVIILPSVYAFLHNARVDTAVEEAQNFYSIAHYRKMILGFFQTLPMTNGWTVHGTAIGGLAGVLMLFTSKKRSRENCQLKIGFVVLLVLLCIPFGGKMMNGFAYVTNRWSYGMAFLCALMAAQAVADLKEQNTKIFLILGVAAGILAAALSASNGKAMRYAIAALAVTVLAFALGAILERKQRKRLAGCLVSFVVFAGVCCNLITFFTPVGYSYAARFTKRGVSESVLLNRAVKNVQNAKLAEDGFYRVELPSSLYNCSLAAKINTTEFYYSVIPKSMKDLYVSLGMAKYERPNVMHGLENRQILKNMLCVRYQSDKKRITVNEDALPVGYTYDKIMHKEDYDSLTPLERQAALLEYAVLDDDAEKILEKQGKTFERGKRPSDGAVIGGNLKITGADRASWKDGTLKGKKQGRMKLKFQTEEKSETYLVLKGLSSRSKVRKKQILFVKSKKARFEIPMCAVSNEKEMNRDFIAVNLGVAQMGTCSLCFHKSHTYKLNDMEIQGISESFIKEQTKERREESMTEVKQSTNRISGKISVSEDKILQLAVPYSKGWHIFVDGKKAKSFASSVAYTGIFLEKGEHTVEMHYISPWIILGTVLSVAAWIWMALSFAVKKRRISVDKRIK</sequence>
<dbReference type="PANTHER" id="PTHR38454:SF1">
    <property type="entry name" value="INTEGRAL MEMBRANE PROTEIN"/>
    <property type="match status" value="1"/>
</dbReference>
<feature type="transmembrane region" description="Helical" evidence="1">
    <location>
        <begin position="303"/>
        <end position="320"/>
    </location>
</feature>
<protein>
    <submittedName>
        <fullName evidence="2">YfhO family protein</fullName>
    </submittedName>
</protein>
<dbReference type="PANTHER" id="PTHR38454">
    <property type="entry name" value="INTEGRAL MEMBRANE PROTEIN-RELATED"/>
    <property type="match status" value="1"/>
</dbReference>
<feature type="transmembrane region" description="Helical" evidence="1">
    <location>
        <begin position="844"/>
        <end position="865"/>
    </location>
</feature>
<feature type="transmembrane region" description="Helical" evidence="1">
    <location>
        <begin position="113"/>
        <end position="132"/>
    </location>
</feature>
<organism evidence="2 3">
    <name type="scientific">Ruminococcus difficilis</name>
    <dbReference type="NCBI Taxonomy" id="2763069"/>
    <lineage>
        <taxon>Bacteria</taxon>
        <taxon>Bacillati</taxon>
        <taxon>Bacillota</taxon>
        <taxon>Clostridia</taxon>
        <taxon>Eubacteriales</taxon>
        <taxon>Oscillospiraceae</taxon>
        <taxon>Ruminococcus</taxon>
    </lineage>
</organism>
<proteinExistence type="predicted"/>
<reference evidence="2" key="1">
    <citation type="submission" date="2021-01" db="EMBL/GenBank/DDBJ databases">
        <title>Genome public.</title>
        <authorList>
            <person name="Liu C."/>
            <person name="Sun Q."/>
        </authorList>
    </citation>
    <scope>NUCLEOTIDE SEQUENCE</scope>
    <source>
        <strain evidence="2">M6</strain>
    </source>
</reference>
<keyword evidence="1" id="KW-0812">Transmembrane</keyword>
<feature type="transmembrane region" description="Helical" evidence="1">
    <location>
        <begin position="443"/>
        <end position="465"/>
    </location>
</feature>
<name>A0A934WTD0_9FIRM</name>
<feature type="transmembrane region" description="Helical" evidence="1">
    <location>
        <begin position="332"/>
        <end position="349"/>
    </location>
</feature>
<evidence type="ECO:0000313" key="3">
    <source>
        <dbReference type="Proteomes" id="UP000633365"/>
    </source>
</evidence>